<comment type="catalytic activity">
    <reaction evidence="6">
        <text>(S)-acetoin + NAD(+) = diacetyl + NADH + H(+)</text>
        <dbReference type="Rhea" id="RHEA:27286"/>
        <dbReference type="ChEBI" id="CHEBI:15378"/>
        <dbReference type="ChEBI" id="CHEBI:15687"/>
        <dbReference type="ChEBI" id="CHEBI:16583"/>
        <dbReference type="ChEBI" id="CHEBI:57540"/>
        <dbReference type="ChEBI" id="CHEBI:57945"/>
        <dbReference type="EC" id="1.1.1.304"/>
    </reaction>
</comment>
<gene>
    <name evidence="9" type="ORF">U725_01571</name>
</gene>
<dbReference type="InterPro" id="IPR014007">
    <property type="entry name" value="23BDH"/>
</dbReference>
<dbReference type="EMBL" id="AZSI01000048">
    <property type="protein sequence ID" value="KEY62408.1"/>
    <property type="molecule type" value="Genomic_DNA"/>
</dbReference>
<evidence type="ECO:0000256" key="6">
    <source>
        <dbReference type="ARBA" id="ARBA00047315"/>
    </source>
</evidence>
<dbReference type="InterPro" id="IPR036291">
    <property type="entry name" value="NAD(P)-bd_dom_sf"/>
</dbReference>
<organism evidence="9 10">
    <name type="scientific">Lactococcus cremoris subsp. cremoris GE214</name>
    <dbReference type="NCBI Taxonomy" id="1415168"/>
    <lineage>
        <taxon>Bacteria</taxon>
        <taxon>Bacillati</taxon>
        <taxon>Bacillota</taxon>
        <taxon>Bacilli</taxon>
        <taxon>Lactobacillales</taxon>
        <taxon>Streptococcaceae</taxon>
        <taxon>Lactococcus</taxon>
        <taxon>Lactococcus cremoris subsp. cremoris</taxon>
    </lineage>
</organism>
<comment type="similarity">
    <text evidence="2">Belongs to the short-chain dehydrogenases/reductases (SDR) family.</text>
</comment>
<dbReference type="AlphaFoldDB" id="A0A084AAS9"/>
<evidence type="ECO:0000313" key="10">
    <source>
        <dbReference type="Proteomes" id="UP000028401"/>
    </source>
</evidence>
<dbReference type="PROSITE" id="PS00061">
    <property type="entry name" value="ADH_SHORT"/>
    <property type="match status" value="1"/>
</dbReference>
<keyword evidence="5 8" id="KW-0520">NAD</keyword>
<comment type="caution">
    <text evidence="9">The sequence shown here is derived from an EMBL/GenBank/DDBJ whole genome shotgun (WGS) entry which is preliminary data.</text>
</comment>
<dbReference type="PANTHER" id="PTHR24321">
    <property type="entry name" value="DEHYDROGENASES, SHORT CHAIN"/>
    <property type="match status" value="1"/>
</dbReference>
<sequence>MGKLAIVTGSGQGIGEGIVYRLAKDGFAVAVADINPQTAKNVAKTLIDKGFEAKAYVLDVANRSAVFQLIEQAVSDFGELAVFVNNAGVAFIDSIIDSDSERVERLFDVNIKGTYWGIQAAATQFKKQGYGGRIINAASLASIEGSALQSAYSASKFAIRELTQSAAKELAKDHITVNAYNPGIVRTAMRDEIDKKTAQIKGISIEQQQQNCLNEIYLGREGRPEDVAEVVAWFASDAAEYITGQSILVDGGMRFH</sequence>
<feature type="binding site" evidence="8">
    <location>
        <begin position="182"/>
        <end position="187"/>
    </location>
    <ligand>
        <name>NAD(+)</name>
        <dbReference type="ChEBI" id="CHEBI:57540"/>
    </ligand>
</feature>
<feature type="binding site" evidence="8">
    <location>
        <position position="33"/>
    </location>
    <ligand>
        <name>NAD(+)</name>
        <dbReference type="ChEBI" id="CHEBI:57540"/>
    </ligand>
</feature>
<evidence type="ECO:0000256" key="2">
    <source>
        <dbReference type="ARBA" id="ARBA00006484"/>
    </source>
</evidence>
<dbReference type="NCBIfam" id="TIGR02415">
    <property type="entry name" value="23BDH"/>
    <property type="match status" value="1"/>
</dbReference>
<feature type="binding site" evidence="8">
    <location>
        <position position="156"/>
    </location>
    <ligand>
        <name>NAD(+)</name>
        <dbReference type="ChEBI" id="CHEBI:57540"/>
    </ligand>
</feature>
<evidence type="ECO:0000256" key="8">
    <source>
        <dbReference type="PIRSR" id="PIRSR614007-2"/>
    </source>
</evidence>
<dbReference type="PRINTS" id="PR00081">
    <property type="entry name" value="GDHRDH"/>
</dbReference>
<dbReference type="Pfam" id="PF13561">
    <property type="entry name" value="adh_short_C2"/>
    <property type="match status" value="1"/>
</dbReference>
<evidence type="ECO:0000313" key="9">
    <source>
        <dbReference type="EMBL" id="KEY62408.1"/>
    </source>
</evidence>
<feature type="active site" description="Proton acceptor" evidence="7">
    <location>
        <position position="152"/>
    </location>
</feature>
<name>A0A084AAS9_LACLC</name>
<dbReference type="Gene3D" id="3.40.50.720">
    <property type="entry name" value="NAD(P)-binding Rossmann-like Domain"/>
    <property type="match status" value="1"/>
</dbReference>
<comment type="function">
    <text evidence="1">Catalyzes the irreversible reduction of 2,3-butanediol to (S)-acetoin in the presence of NADH.</text>
</comment>
<dbReference type="PRINTS" id="PR00080">
    <property type="entry name" value="SDRFAMILY"/>
</dbReference>
<dbReference type="GO" id="GO:0045150">
    <property type="term" value="P:acetoin catabolic process"/>
    <property type="evidence" value="ECO:0007669"/>
    <property type="project" value="InterPro"/>
</dbReference>
<evidence type="ECO:0000256" key="7">
    <source>
        <dbReference type="PIRSR" id="PIRSR614007-1"/>
    </source>
</evidence>
<dbReference type="EC" id="1.1.1.304" evidence="3"/>
<dbReference type="RefSeq" id="WP_042748375.1">
    <property type="nucleotide sequence ID" value="NZ_AZSI01000048.1"/>
</dbReference>
<reference evidence="9 10" key="1">
    <citation type="submission" date="2014-06" db="EMBL/GenBank/DDBJ databases">
        <title>Draft genome sequence of the putrescine producing strain Lactococcus lactis subsp cremoris GE214.</title>
        <authorList>
            <person name="Ladero V."/>
            <person name="Linares D.M."/>
            <person name="del Rio B."/>
            <person name="Mayo B."/>
            <person name="Martin M.C."/>
            <person name="Fernandez M."/>
            <person name="Alvarez M.A."/>
        </authorList>
    </citation>
    <scope>NUCLEOTIDE SEQUENCE [LARGE SCALE GENOMIC DNA]</scope>
    <source>
        <strain evidence="9 10">GE214</strain>
    </source>
</reference>
<feature type="binding site" evidence="8">
    <location>
        <begin position="12"/>
        <end position="14"/>
    </location>
    <ligand>
        <name>NAD(+)</name>
        <dbReference type="ChEBI" id="CHEBI:57540"/>
    </ligand>
</feature>
<dbReference type="PATRIC" id="fig|1415168.3.peg.1643"/>
<evidence type="ECO:0000256" key="5">
    <source>
        <dbReference type="ARBA" id="ARBA00023027"/>
    </source>
</evidence>
<feature type="binding site" evidence="8">
    <location>
        <position position="86"/>
    </location>
    <ligand>
        <name>NAD(+)</name>
        <dbReference type="ChEBI" id="CHEBI:57540"/>
    </ligand>
</feature>
<proteinExistence type="inferred from homology"/>
<accession>A0A084AAS9</accession>
<dbReference type="NCBIfam" id="NF005559">
    <property type="entry name" value="PRK07231.1"/>
    <property type="match status" value="1"/>
</dbReference>
<evidence type="ECO:0000256" key="1">
    <source>
        <dbReference type="ARBA" id="ARBA00003200"/>
    </source>
</evidence>
<dbReference type="FunFam" id="3.40.50.720:FF:000084">
    <property type="entry name" value="Short-chain dehydrogenase reductase"/>
    <property type="match status" value="1"/>
</dbReference>
<feature type="binding site" evidence="8">
    <location>
        <position position="152"/>
    </location>
    <ligand>
        <name>NAD(+)</name>
        <dbReference type="ChEBI" id="CHEBI:57540"/>
    </ligand>
</feature>
<dbReference type="InterPro" id="IPR002347">
    <property type="entry name" value="SDR_fam"/>
</dbReference>
<dbReference type="GO" id="GO:0052588">
    <property type="term" value="F:diacetyl reductase ((S)-acetoin forming) (NAD+) activity"/>
    <property type="evidence" value="ECO:0007669"/>
    <property type="project" value="UniProtKB-EC"/>
</dbReference>
<dbReference type="GO" id="GO:0008206">
    <property type="term" value="P:bile acid metabolic process"/>
    <property type="evidence" value="ECO:0007669"/>
    <property type="project" value="UniProtKB-ARBA"/>
</dbReference>
<dbReference type="Proteomes" id="UP000028401">
    <property type="component" value="Unassembled WGS sequence"/>
</dbReference>
<dbReference type="SUPFAM" id="SSF51735">
    <property type="entry name" value="NAD(P)-binding Rossmann-fold domains"/>
    <property type="match status" value="1"/>
</dbReference>
<dbReference type="InterPro" id="IPR020904">
    <property type="entry name" value="Sc_DH/Rdtase_CS"/>
</dbReference>
<keyword evidence="4" id="KW-0560">Oxidoreductase</keyword>
<dbReference type="PANTHER" id="PTHR24321:SF8">
    <property type="entry name" value="ESTRADIOL 17-BETA-DEHYDROGENASE 8-RELATED"/>
    <property type="match status" value="1"/>
</dbReference>
<feature type="binding site" evidence="8">
    <location>
        <begin position="59"/>
        <end position="60"/>
    </location>
    <ligand>
        <name>NAD(+)</name>
        <dbReference type="ChEBI" id="CHEBI:57540"/>
    </ligand>
</feature>
<evidence type="ECO:0000256" key="4">
    <source>
        <dbReference type="ARBA" id="ARBA00023002"/>
    </source>
</evidence>
<protein>
    <recommendedName>
        <fullName evidence="3">diacetyl reductase [(S)-acetoin forming]</fullName>
        <ecNumber evidence="3">1.1.1.304</ecNumber>
    </recommendedName>
</protein>
<evidence type="ECO:0000256" key="3">
    <source>
        <dbReference type="ARBA" id="ARBA00012848"/>
    </source>
</evidence>